<evidence type="ECO:0000259" key="7">
    <source>
        <dbReference type="Pfam" id="PF08543"/>
    </source>
</evidence>
<evidence type="ECO:0000313" key="9">
    <source>
        <dbReference type="Proteomes" id="UP000196880"/>
    </source>
</evidence>
<sequence>MRSLLPTSVQIPKVLTIAGSDSGGGAGLQADLKVITALGAYGMSVITAITAQNTLGVTRIQDVDLDVVEAQIDAVLLDIGADIVKIGMLASPEIVRTVAQALRRHGVKRIVLDPVLRATSGASLGGDDTAQAMIAELFPMATLITPNMDEASLLLGRDILAPDDFKQAAQQLLDMGPQAVLIKGGHLDATHTQITDYLLWKTIEDDLEVIQSKEFKHYRVNTANTHGTGCSLASAIATYLAGGHDLSHAVAKAIAYVEAGLEAGRFLSIGEGPGPLWHMHDFYPTALLDEKGSY</sequence>
<comment type="pathway">
    <text evidence="1">Cofactor biosynthesis; thiamine diphosphate biosynthesis.</text>
</comment>
<dbReference type="OrthoDB" id="9810880at2"/>
<dbReference type="EC" id="2.7.1.49" evidence="2"/>
<dbReference type="GO" id="GO:0009228">
    <property type="term" value="P:thiamine biosynthetic process"/>
    <property type="evidence" value="ECO:0007669"/>
    <property type="project" value="InterPro"/>
</dbReference>
<dbReference type="GO" id="GO:0008972">
    <property type="term" value="F:phosphomethylpyrimidine kinase activity"/>
    <property type="evidence" value="ECO:0007669"/>
    <property type="project" value="InterPro"/>
</dbReference>
<evidence type="ECO:0000256" key="3">
    <source>
        <dbReference type="ARBA" id="ARBA00022679"/>
    </source>
</evidence>
<evidence type="ECO:0000256" key="2">
    <source>
        <dbReference type="ARBA" id="ARBA00012135"/>
    </source>
</evidence>
<dbReference type="InterPro" id="IPR004399">
    <property type="entry name" value="HMP/HMP-P_kinase_dom"/>
</dbReference>
<keyword evidence="5 8" id="KW-0418">Kinase</keyword>
<dbReference type="Pfam" id="PF08543">
    <property type="entry name" value="Phos_pyr_kin"/>
    <property type="match status" value="1"/>
</dbReference>
<dbReference type="GO" id="GO:0005524">
    <property type="term" value="F:ATP binding"/>
    <property type="evidence" value="ECO:0007669"/>
    <property type="project" value="UniProtKB-KW"/>
</dbReference>
<dbReference type="UniPathway" id="UPA00060">
    <property type="reaction ID" value="UER00138"/>
</dbReference>
<name>A0A210RXG1_9BURK</name>
<protein>
    <recommendedName>
        <fullName evidence="2">hydroxymethylpyrimidine kinase</fullName>
        <ecNumber evidence="2">2.7.1.49</ecNumber>
    </recommendedName>
</protein>
<evidence type="ECO:0000256" key="1">
    <source>
        <dbReference type="ARBA" id="ARBA00004948"/>
    </source>
</evidence>
<evidence type="ECO:0000256" key="5">
    <source>
        <dbReference type="ARBA" id="ARBA00022777"/>
    </source>
</evidence>
<comment type="caution">
    <text evidence="8">The sequence shown here is derived from an EMBL/GenBank/DDBJ whole genome shotgun (WGS) entry which is preliminary data.</text>
</comment>
<dbReference type="CDD" id="cd01169">
    <property type="entry name" value="HMPP_kinase"/>
    <property type="match status" value="1"/>
</dbReference>
<accession>A0A210RXG1</accession>
<feature type="domain" description="Pyridoxamine kinase/Phosphomethylpyrimidine kinase" evidence="7">
    <location>
        <begin position="21"/>
        <end position="276"/>
    </location>
</feature>
<dbReference type="GO" id="GO:0008902">
    <property type="term" value="F:hydroxymethylpyrimidine kinase activity"/>
    <property type="evidence" value="ECO:0007669"/>
    <property type="project" value="UniProtKB-EC"/>
</dbReference>
<keyword evidence="6" id="KW-0067">ATP-binding</keyword>
<proteinExistence type="predicted"/>
<dbReference type="Proteomes" id="UP000196880">
    <property type="component" value="Unassembled WGS sequence"/>
</dbReference>
<dbReference type="RefSeq" id="WP_087909925.1">
    <property type="nucleotide sequence ID" value="NZ_NAIA01000003.1"/>
</dbReference>
<dbReference type="AlphaFoldDB" id="A0A210RXG1"/>
<keyword evidence="9" id="KW-1185">Reference proteome</keyword>
<evidence type="ECO:0000256" key="4">
    <source>
        <dbReference type="ARBA" id="ARBA00022741"/>
    </source>
</evidence>
<dbReference type="SUPFAM" id="SSF53613">
    <property type="entry name" value="Ribokinase-like"/>
    <property type="match status" value="1"/>
</dbReference>
<dbReference type="NCBIfam" id="TIGR00097">
    <property type="entry name" value="HMP-P_kinase"/>
    <property type="match status" value="1"/>
</dbReference>
<keyword evidence="4" id="KW-0547">Nucleotide-binding</keyword>
<dbReference type="InterPro" id="IPR013749">
    <property type="entry name" value="PM/HMP-P_kinase-1"/>
</dbReference>
<dbReference type="FunFam" id="3.40.1190.20:FF:000003">
    <property type="entry name" value="Phosphomethylpyrimidine kinase ThiD"/>
    <property type="match status" value="1"/>
</dbReference>
<evidence type="ECO:0000256" key="6">
    <source>
        <dbReference type="ARBA" id="ARBA00022840"/>
    </source>
</evidence>
<dbReference type="EMBL" id="NAIA01000003">
    <property type="protein sequence ID" value="OWF65688.1"/>
    <property type="molecule type" value="Genomic_DNA"/>
</dbReference>
<dbReference type="Gene3D" id="3.40.1190.20">
    <property type="match status" value="1"/>
</dbReference>
<dbReference type="GO" id="GO:0009229">
    <property type="term" value="P:thiamine diphosphate biosynthetic process"/>
    <property type="evidence" value="ECO:0007669"/>
    <property type="project" value="UniProtKB-UniPathway"/>
</dbReference>
<dbReference type="InterPro" id="IPR029056">
    <property type="entry name" value="Ribokinase-like"/>
</dbReference>
<dbReference type="GO" id="GO:0005829">
    <property type="term" value="C:cytosol"/>
    <property type="evidence" value="ECO:0007669"/>
    <property type="project" value="TreeGrafter"/>
</dbReference>
<reference evidence="8 9" key="1">
    <citation type="submission" date="2017-03" db="EMBL/GenBank/DDBJ databases">
        <title>New species Polynucleobacter sp. MWH-EgelM1-30-B4.</title>
        <authorList>
            <person name="Hahn M.W."/>
        </authorList>
    </citation>
    <scope>NUCLEOTIDE SEQUENCE [LARGE SCALE GENOMIC DNA]</scope>
    <source>
        <strain evidence="8 9">MWH-EgelM1-30-B4</strain>
    </source>
</reference>
<gene>
    <name evidence="8" type="ORF">B6A14_07870</name>
</gene>
<dbReference type="PANTHER" id="PTHR20858">
    <property type="entry name" value="PHOSPHOMETHYLPYRIMIDINE KINASE"/>
    <property type="match status" value="1"/>
</dbReference>
<keyword evidence="3" id="KW-0808">Transferase</keyword>
<organism evidence="8 9">
    <name type="scientific">Polynucleobacter hirudinilacicola</name>
    <dbReference type="NCBI Taxonomy" id="1743166"/>
    <lineage>
        <taxon>Bacteria</taxon>
        <taxon>Pseudomonadati</taxon>
        <taxon>Pseudomonadota</taxon>
        <taxon>Betaproteobacteria</taxon>
        <taxon>Burkholderiales</taxon>
        <taxon>Burkholderiaceae</taxon>
        <taxon>Polynucleobacter</taxon>
    </lineage>
</organism>
<dbReference type="PANTHER" id="PTHR20858:SF17">
    <property type="entry name" value="HYDROXYMETHYLPYRIMIDINE_PHOSPHOMETHYLPYRIMIDINE KINASE THI20-RELATED"/>
    <property type="match status" value="1"/>
</dbReference>
<evidence type="ECO:0000313" key="8">
    <source>
        <dbReference type="EMBL" id="OWF65688.1"/>
    </source>
</evidence>